<reference evidence="3" key="1">
    <citation type="journal article" date="2019" name="Int. J. Syst. Evol. Microbiol.">
        <title>The Global Catalogue of Microorganisms (GCM) 10K type strain sequencing project: providing services to taxonomists for standard genome sequencing and annotation.</title>
        <authorList>
            <consortium name="The Broad Institute Genomics Platform"/>
            <consortium name="The Broad Institute Genome Sequencing Center for Infectious Disease"/>
            <person name="Wu L."/>
            <person name="Ma J."/>
        </authorList>
    </citation>
    <scope>NUCLEOTIDE SEQUENCE [LARGE SCALE GENOMIC DNA]</scope>
    <source>
        <strain evidence="3">JCM 16902</strain>
    </source>
</reference>
<organism evidence="2 3">
    <name type="scientific">Kineosporia mesophila</name>
    <dbReference type="NCBI Taxonomy" id="566012"/>
    <lineage>
        <taxon>Bacteria</taxon>
        <taxon>Bacillati</taxon>
        <taxon>Actinomycetota</taxon>
        <taxon>Actinomycetes</taxon>
        <taxon>Kineosporiales</taxon>
        <taxon>Kineosporiaceae</taxon>
        <taxon>Kineosporia</taxon>
    </lineage>
</organism>
<proteinExistence type="predicted"/>
<keyword evidence="1" id="KW-0812">Transmembrane</keyword>
<evidence type="ECO:0000256" key="1">
    <source>
        <dbReference type="SAM" id="Phobius"/>
    </source>
</evidence>
<protein>
    <submittedName>
        <fullName evidence="2">Uncharacterized protein</fullName>
    </submittedName>
</protein>
<name>A0ABP6ZMP8_9ACTN</name>
<comment type="caution">
    <text evidence="2">The sequence shown here is derived from an EMBL/GenBank/DDBJ whole genome shotgun (WGS) entry which is preliminary data.</text>
</comment>
<evidence type="ECO:0000313" key="2">
    <source>
        <dbReference type="EMBL" id="GAA3613591.1"/>
    </source>
</evidence>
<evidence type="ECO:0000313" key="3">
    <source>
        <dbReference type="Proteomes" id="UP001501074"/>
    </source>
</evidence>
<dbReference type="Proteomes" id="UP001501074">
    <property type="component" value="Unassembled WGS sequence"/>
</dbReference>
<keyword evidence="1" id="KW-0472">Membrane</keyword>
<sequence length="60" mass="6172">MKRFLPSRAVLWFLFLFNLGVAVVAPLALDGAQAVMTAAGMGVVALGAGVALLRDTPESA</sequence>
<dbReference type="RefSeq" id="WP_231488647.1">
    <property type="nucleotide sequence ID" value="NZ_BAAAZO010000005.1"/>
</dbReference>
<gene>
    <name evidence="2" type="ORF">GCM10022223_32170</name>
</gene>
<keyword evidence="3" id="KW-1185">Reference proteome</keyword>
<dbReference type="EMBL" id="BAAAZO010000005">
    <property type="protein sequence ID" value="GAA3613591.1"/>
    <property type="molecule type" value="Genomic_DNA"/>
</dbReference>
<accession>A0ABP6ZMP8</accession>
<feature type="transmembrane region" description="Helical" evidence="1">
    <location>
        <begin position="32"/>
        <end position="53"/>
    </location>
</feature>
<keyword evidence="1" id="KW-1133">Transmembrane helix</keyword>